<accession>A0AAD6BMP5</accession>
<name>A0AAD6BMP5_9TELE</name>
<protein>
    <submittedName>
        <fullName evidence="1">Uncharacterized protein</fullName>
    </submittedName>
</protein>
<gene>
    <name evidence="1" type="ORF">JOQ06_024098</name>
</gene>
<feature type="non-terminal residue" evidence="1">
    <location>
        <position position="58"/>
    </location>
</feature>
<sequence length="58" mass="6485">QLFPLVPAPLDVGVPIFPVITSLNFTNTEPAGMLGEQREVYLGWQALPPSPCQWRQQH</sequence>
<proteinExistence type="predicted"/>
<organism evidence="1 2">
    <name type="scientific">Pogonophryne albipinna</name>
    <dbReference type="NCBI Taxonomy" id="1090488"/>
    <lineage>
        <taxon>Eukaryota</taxon>
        <taxon>Metazoa</taxon>
        <taxon>Chordata</taxon>
        <taxon>Craniata</taxon>
        <taxon>Vertebrata</taxon>
        <taxon>Euteleostomi</taxon>
        <taxon>Actinopterygii</taxon>
        <taxon>Neopterygii</taxon>
        <taxon>Teleostei</taxon>
        <taxon>Neoteleostei</taxon>
        <taxon>Acanthomorphata</taxon>
        <taxon>Eupercaria</taxon>
        <taxon>Perciformes</taxon>
        <taxon>Notothenioidei</taxon>
        <taxon>Pogonophryne</taxon>
    </lineage>
</organism>
<comment type="caution">
    <text evidence="1">The sequence shown here is derived from an EMBL/GenBank/DDBJ whole genome shotgun (WGS) entry which is preliminary data.</text>
</comment>
<evidence type="ECO:0000313" key="1">
    <source>
        <dbReference type="EMBL" id="KAJ4946431.1"/>
    </source>
</evidence>
<dbReference type="Proteomes" id="UP001219934">
    <property type="component" value="Unassembled WGS sequence"/>
</dbReference>
<dbReference type="EMBL" id="JAPTMU010000003">
    <property type="protein sequence ID" value="KAJ4946431.1"/>
    <property type="molecule type" value="Genomic_DNA"/>
</dbReference>
<keyword evidence="2" id="KW-1185">Reference proteome</keyword>
<reference evidence="1" key="1">
    <citation type="submission" date="2022-11" db="EMBL/GenBank/DDBJ databases">
        <title>Chromosome-level genome of Pogonophryne albipinna.</title>
        <authorList>
            <person name="Jo E."/>
        </authorList>
    </citation>
    <scope>NUCLEOTIDE SEQUENCE</scope>
    <source>
        <strain evidence="1">SGF0006</strain>
        <tissue evidence="1">Muscle</tissue>
    </source>
</reference>
<dbReference type="AlphaFoldDB" id="A0AAD6BMP5"/>
<evidence type="ECO:0000313" key="2">
    <source>
        <dbReference type="Proteomes" id="UP001219934"/>
    </source>
</evidence>